<dbReference type="AlphaFoldDB" id="A0A5C8PTE3"/>
<evidence type="ECO:0000313" key="7">
    <source>
        <dbReference type="EMBL" id="TXL81588.1"/>
    </source>
</evidence>
<evidence type="ECO:0000259" key="6">
    <source>
        <dbReference type="PROSITE" id="PS51194"/>
    </source>
</evidence>
<dbReference type="GO" id="GO:0008270">
    <property type="term" value="F:zinc ion binding"/>
    <property type="evidence" value="ECO:0007669"/>
    <property type="project" value="UniProtKB-KW"/>
</dbReference>
<keyword evidence="7" id="KW-0347">Helicase</keyword>
<evidence type="ECO:0000259" key="5">
    <source>
        <dbReference type="PROSITE" id="PS51192"/>
    </source>
</evidence>
<dbReference type="SMART" id="SM00487">
    <property type="entry name" value="DEXDc"/>
    <property type="match status" value="1"/>
</dbReference>
<dbReference type="Pfam" id="PF00271">
    <property type="entry name" value="Helicase_C"/>
    <property type="match status" value="1"/>
</dbReference>
<accession>A0A5C8PTE3</accession>
<dbReference type="InterPro" id="IPR027417">
    <property type="entry name" value="P-loop_NTPase"/>
</dbReference>
<keyword evidence="2" id="KW-0479">Metal-binding</keyword>
<feature type="domain" description="Helicase C-terminal" evidence="6">
    <location>
        <begin position="609"/>
        <end position="760"/>
    </location>
</feature>
<dbReference type="GO" id="GO:0016787">
    <property type="term" value="F:hydrolase activity"/>
    <property type="evidence" value="ECO:0007669"/>
    <property type="project" value="UniProtKB-KW"/>
</dbReference>
<keyword evidence="1" id="KW-0378">Hydrolase</keyword>
<dbReference type="InterPro" id="IPR038718">
    <property type="entry name" value="SNF2-like_sf"/>
</dbReference>
<keyword evidence="2" id="KW-0863">Zinc-finger</keyword>
<gene>
    <name evidence="7" type="ORF">FHP25_03415</name>
</gene>
<feature type="region of interest" description="Disordered" evidence="3">
    <location>
        <begin position="948"/>
        <end position="986"/>
    </location>
</feature>
<dbReference type="CDD" id="cd18793">
    <property type="entry name" value="SF2_C_SNF"/>
    <property type="match status" value="1"/>
</dbReference>
<keyword evidence="2" id="KW-0862">Zinc</keyword>
<evidence type="ECO:0000256" key="2">
    <source>
        <dbReference type="PROSITE-ProRule" id="PRU00325"/>
    </source>
</evidence>
<reference evidence="7 8" key="1">
    <citation type="submission" date="2019-06" db="EMBL/GenBank/DDBJ databases">
        <title>New taxonomy in bacterial strain CC-CFT640, isolated from vineyard.</title>
        <authorList>
            <person name="Lin S.-Y."/>
            <person name="Tsai C.-F."/>
            <person name="Young C.-C."/>
        </authorList>
    </citation>
    <scope>NUCLEOTIDE SEQUENCE [LARGE SCALE GENOMIC DNA]</scope>
    <source>
        <strain evidence="7 8">CC-CFT640</strain>
    </source>
</reference>
<dbReference type="PROSITE" id="PS50966">
    <property type="entry name" value="ZF_SWIM"/>
    <property type="match status" value="1"/>
</dbReference>
<dbReference type="InterPro" id="IPR007527">
    <property type="entry name" value="Znf_SWIM"/>
</dbReference>
<sequence length="1007" mass="111238">MTASAAAWPRCRSATGPAARPSSWRRRCWPHATACRRAGRRAEPESGGDNIHLTMVASAQIHAIYCVAGIGPEAIVATRQNGNRSGRGSRKAKRVIDRAPSLQGWHSTDTEEIERRRWRGRTEITAVEACEASLPYFGTFRVASGSGGSYDVEIRSLDRLENSCGCADHRVNGLGTCKHIEGVLAVLRRRGVRAFADAARTGSPRVELFLSRAQEATPCLTWPSGGAAANAVRHDLAPFLTDDGALRDPSPAGIEALLAAVNAAPSNVRRHIRASRYLPSWTEAAKRREARAEARTRFLAEVEAGRQTLDLLRHKLLPYQREGMLHLAFGERALLADDMGLGKTIQAIAACELLRHLKGVSRVLVVCPASLKGEWQEQIARFSGADTLLVHGGRPQRLAAYTQPPFFTVVNYEQVVIDADEINERVKPDIVILDEAQRIKNWHTKTAAAVKSLVSPHAFVLTGTPIENRIDEIYSIVQYLDPGLLGPLFRFNRDFYQLDERGRPVDYKNLEELQRRLKPVMLRRRKHDVETELPGRTVTNYIVGMADEQRTRYDEYKAQAAKLAAIAKRRPLTPKEFDRLQLLLACMRMLCDTPFILDPGCRLSPKLEELERVLTEVLADPERKVIIFSEWERMLTLVRELAQEMEVEFAWHTGSVPQERRRAEIARFKRDPDCRLFLSTDSGSVGLNLQAASVVINLDLPWNPARLEQRIARAWRKHQHRSVDVINLVTEDSIEHNMLGLLSQKQALADGVLDGAGDLKGLRMPSGRGAMVERIAAVLEPAAAPTAPPEPPAPDIQLRDDLVARHAGTLMLLEAHRGADGVDRFLVVLDSEDAASRERERLSANDGNAPQIEVLDRFAYDAMQRLIASGILRPADDARRELVRSPALASTAGARDQERAARGAELLGNAERKLRMALLLAERGFAEEAAPVLTECLGLAAQARAMITGSTPPDEPVPEPVSAPSAMARPAQEAPRSEPETLATVTSSMERLLADLRGSLQTFARAA</sequence>
<evidence type="ECO:0000313" key="8">
    <source>
        <dbReference type="Proteomes" id="UP000321638"/>
    </source>
</evidence>
<name>A0A5C8PTE3_9HYPH</name>
<dbReference type="GO" id="GO:0005524">
    <property type="term" value="F:ATP binding"/>
    <property type="evidence" value="ECO:0007669"/>
    <property type="project" value="InterPro"/>
</dbReference>
<evidence type="ECO:0000256" key="3">
    <source>
        <dbReference type="SAM" id="MobiDB-lite"/>
    </source>
</evidence>
<dbReference type="PROSITE" id="PS51194">
    <property type="entry name" value="HELICASE_CTER"/>
    <property type="match status" value="1"/>
</dbReference>
<dbReference type="Gene3D" id="3.40.50.300">
    <property type="entry name" value="P-loop containing nucleotide triphosphate hydrolases"/>
    <property type="match status" value="1"/>
</dbReference>
<dbReference type="Gene3D" id="3.40.50.10810">
    <property type="entry name" value="Tandem AAA-ATPase domain"/>
    <property type="match status" value="1"/>
</dbReference>
<organism evidence="7 8">
    <name type="scientific">Vineibacter terrae</name>
    <dbReference type="NCBI Taxonomy" id="2586908"/>
    <lineage>
        <taxon>Bacteria</taxon>
        <taxon>Pseudomonadati</taxon>
        <taxon>Pseudomonadota</taxon>
        <taxon>Alphaproteobacteria</taxon>
        <taxon>Hyphomicrobiales</taxon>
        <taxon>Vineibacter</taxon>
    </lineage>
</organism>
<keyword evidence="7" id="KW-0547">Nucleotide-binding</keyword>
<dbReference type="GO" id="GO:0004386">
    <property type="term" value="F:helicase activity"/>
    <property type="evidence" value="ECO:0007669"/>
    <property type="project" value="UniProtKB-KW"/>
</dbReference>
<dbReference type="InterPro" id="IPR001650">
    <property type="entry name" value="Helicase_C-like"/>
</dbReference>
<feature type="domain" description="Helicase ATP-binding" evidence="5">
    <location>
        <begin position="324"/>
        <end position="483"/>
    </location>
</feature>
<keyword evidence="8" id="KW-1185">Reference proteome</keyword>
<dbReference type="InterPro" id="IPR014001">
    <property type="entry name" value="Helicase_ATP-bd"/>
</dbReference>
<dbReference type="OrthoDB" id="9814088at2"/>
<dbReference type="Pfam" id="PF00176">
    <property type="entry name" value="SNF2-rel_dom"/>
    <property type="match status" value="1"/>
</dbReference>
<dbReference type="EMBL" id="VDUZ01000003">
    <property type="protein sequence ID" value="TXL81588.1"/>
    <property type="molecule type" value="Genomic_DNA"/>
</dbReference>
<protein>
    <submittedName>
        <fullName evidence="7">DEAD/DEAH box helicase</fullName>
    </submittedName>
</protein>
<dbReference type="PROSITE" id="PS51192">
    <property type="entry name" value="HELICASE_ATP_BIND_1"/>
    <property type="match status" value="1"/>
</dbReference>
<comment type="caution">
    <text evidence="7">The sequence shown here is derived from an EMBL/GenBank/DDBJ whole genome shotgun (WGS) entry which is preliminary data.</text>
</comment>
<dbReference type="SUPFAM" id="SSF52540">
    <property type="entry name" value="P-loop containing nucleoside triphosphate hydrolases"/>
    <property type="match status" value="2"/>
</dbReference>
<evidence type="ECO:0000256" key="1">
    <source>
        <dbReference type="ARBA" id="ARBA00022801"/>
    </source>
</evidence>
<dbReference type="InterPro" id="IPR000330">
    <property type="entry name" value="SNF2_N"/>
</dbReference>
<dbReference type="PANTHER" id="PTHR10799">
    <property type="entry name" value="SNF2/RAD54 HELICASE FAMILY"/>
    <property type="match status" value="1"/>
</dbReference>
<feature type="domain" description="SWIM-type" evidence="4">
    <location>
        <begin position="150"/>
        <end position="188"/>
    </location>
</feature>
<dbReference type="InterPro" id="IPR049730">
    <property type="entry name" value="SNF2/RAD54-like_C"/>
</dbReference>
<feature type="region of interest" description="Disordered" evidence="3">
    <location>
        <begin position="1"/>
        <end position="23"/>
    </location>
</feature>
<dbReference type="SMART" id="SM00490">
    <property type="entry name" value="HELICc"/>
    <property type="match status" value="1"/>
</dbReference>
<dbReference type="Proteomes" id="UP000321638">
    <property type="component" value="Unassembled WGS sequence"/>
</dbReference>
<keyword evidence="7" id="KW-0067">ATP-binding</keyword>
<evidence type="ECO:0000259" key="4">
    <source>
        <dbReference type="PROSITE" id="PS50966"/>
    </source>
</evidence>
<proteinExistence type="predicted"/>